<dbReference type="Pfam" id="PF01416">
    <property type="entry name" value="PseudoU_synth_1"/>
    <property type="match status" value="2"/>
</dbReference>
<dbReference type="EC" id="5.4.99.12" evidence="4"/>
<dbReference type="Gene3D" id="3.30.70.580">
    <property type="entry name" value="Pseudouridine synthase I, catalytic domain, N-terminal subdomain"/>
    <property type="match status" value="1"/>
</dbReference>
<evidence type="ECO:0000313" key="11">
    <source>
        <dbReference type="Proteomes" id="UP000034156"/>
    </source>
</evidence>
<dbReference type="Proteomes" id="UP000034156">
    <property type="component" value="Chromosome"/>
</dbReference>
<dbReference type="CDD" id="cd02570">
    <property type="entry name" value="PseudoU_synth_EcTruA"/>
    <property type="match status" value="1"/>
</dbReference>
<feature type="domain" description="Pseudouridine synthase I TruA alpha/beta" evidence="8">
    <location>
        <begin position="142"/>
        <end position="244"/>
    </location>
</feature>
<dbReference type="PATRIC" id="fig|44574.3.peg.3803"/>
<dbReference type="InterPro" id="IPR020097">
    <property type="entry name" value="PsdUridine_synth_TruA_a/b_dom"/>
</dbReference>
<dbReference type="EMBL" id="VNHT01000007">
    <property type="protein sequence ID" value="TYP91854.1"/>
    <property type="molecule type" value="Genomic_DNA"/>
</dbReference>
<dbReference type="InterPro" id="IPR001406">
    <property type="entry name" value="PsdUridine_synth_TruA"/>
</dbReference>
<name>A0A0F7KHD2_9PROT</name>
<dbReference type="Proteomes" id="UP000324176">
    <property type="component" value="Unassembled WGS sequence"/>
</dbReference>
<proteinExistence type="inferred from homology"/>
<keyword evidence="2 4" id="KW-0819">tRNA processing</keyword>
<dbReference type="AlphaFoldDB" id="A0A0F7KHD2"/>
<dbReference type="KEGG" id="nco:AAW31_15720"/>
<feature type="binding site" evidence="4 6">
    <location>
        <position position="109"/>
    </location>
    <ligand>
        <name>substrate</name>
    </ligand>
</feature>
<sequence length="271" mass="31081">MRVALILEYSGERYYGWQSQPACISIQRELETAISRIANCRVGVVAAGRTDAGVHALYQVVHFETPVQRPMSAWVRGVNALLPDDIAVLWAAEMDETFHARYCAIERRYLYYLLNHPIRPGVSQRKVGWFHKPLELEKMQEAAAMLLGEHDFSAFRTAECQAKDPVRNLTMLEITQNDHFFIFEFRANGFLHHMVRNIVGSLIYIGHGRYPPGWMQLLLQNRDRTLAAPTFSPYGLYLAGISYDARWNLPSFYQSPLATMMLNANRSLIKV</sequence>
<dbReference type="PIRSF" id="PIRSF001430">
    <property type="entry name" value="tRNA_psdUrid_synth"/>
    <property type="match status" value="1"/>
</dbReference>
<evidence type="ECO:0000256" key="1">
    <source>
        <dbReference type="ARBA" id="ARBA00009375"/>
    </source>
</evidence>
<keyword evidence="3 4" id="KW-0413">Isomerase</keyword>
<comment type="subunit">
    <text evidence="4">Homodimer.</text>
</comment>
<dbReference type="NCBIfam" id="TIGR00071">
    <property type="entry name" value="hisT_truA"/>
    <property type="match status" value="1"/>
</dbReference>
<dbReference type="GO" id="GO:0031119">
    <property type="term" value="P:tRNA pseudouridine synthesis"/>
    <property type="evidence" value="ECO:0007669"/>
    <property type="project" value="UniProtKB-UniRule"/>
</dbReference>
<dbReference type="InterPro" id="IPR020095">
    <property type="entry name" value="PsdUridine_synth_TruA_C"/>
</dbReference>
<dbReference type="Gene3D" id="3.30.70.660">
    <property type="entry name" value="Pseudouridine synthase I, catalytic domain, C-terminal subdomain"/>
    <property type="match status" value="1"/>
</dbReference>
<comment type="caution">
    <text evidence="4">Lacks conserved residue(s) required for the propagation of feature annotation.</text>
</comment>
<reference evidence="11" key="1">
    <citation type="submission" date="2015-05" db="EMBL/GenBank/DDBJ databases">
        <title>Draft genome of Nitrosomonas communis strain Nm2.</title>
        <authorList>
            <person name="Kozlowski J.A."/>
            <person name="Kits K.D."/>
            <person name="Stein L.Y."/>
        </authorList>
    </citation>
    <scope>NUCLEOTIDE SEQUENCE [LARGE SCALE GENOMIC DNA]</scope>
    <source>
        <strain evidence="11">Nm2</strain>
    </source>
</reference>
<dbReference type="InterPro" id="IPR020094">
    <property type="entry name" value="TruA/RsuA/RluB/E/F_N"/>
</dbReference>
<dbReference type="RefSeq" id="WP_046850955.1">
    <property type="nucleotide sequence ID" value="NZ_CP011451.1"/>
</dbReference>
<comment type="catalytic activity">
    <reaction evidence="4 7">
        <text>uridine(38/39/40) in tRNA = pseudouridine(38/39/40) in tRNA</text>
        <dbReference type="Rhea" id="RHEA:22376"/>
        <dbReference type="Rhea" id="RHEA-COMP:10085"/>
        <dbReference type="Rhea" id="RHEA-COMP:10087"/>
        <dbReference type="ChEBI" id="CHEBI:65314"/>
        <dbReference type="ChEBI" id="CHEBI:65315"/>
        <dbReference type="EC" id="5.4.99.12"/>
    </reaction>
</comment>
<dbReference type="PANTHER" id="PTHR11142:SF0">
    <property type="entry name" value="TRNA PSEUDOURIDINE SYNTHASE-LIKE 1"/>
    <property type="match status" value="1"/>
</dbReference>
<dbReference type="HAMAP" id="MF_00171">
    <property type="entry name" value="TruA"/>
    <property type="match status" value="1"/>
</dbReference>
<reference evidence="10 12" key="3">
    <citation type="submission" date="2019-07" db="EMBL/GenBank/DDBJ databases">
        <title>Active sludge and wastewater microbial communities from Klosterneuburg, Austria.</title>
        <authorList>
            <person name="Wagner M."/>
        </authorList>
    </citation>
    <scope>NUCLEOTIDE SEQUENCE [LARGE SCALE GENOMIC DNA]</scope>
    <source>
        <strain evidence="10 12">Nm2</strain>
    </source>
</reference>
<gene>
    <name evidence="4 9" type="primary">truA</name>
    <name evidence="9" type="ORF">AAW31_15720</name>
    <name evidence="10" type="ORF">BCL69_100715</name>
</gene>
<evidence type="ECO:0000256" key="2">
    <source>
        <dbReference type="ARBA" id="ARBA00022694"/>
    </source>
</evidence>
<dbReference type="OrthoDB" id="9811823at2"/>
<dbReference type="GO" id="GO:0003723">
    <property type="term" value="F:RNA binding"/>
    <property type="evidence" value="ECO:0007669"/>
    <property type="project" value="InterPro"/>
</dbReference>
<dbReference type="FunFam" id="3.30.70.580:FF:000001">
    <property type="entry name" value="tRNA pseudouridine synthase A"/>
    <property type="match status" value="1"/>
</dbReference>
<dbReference type="EMBL" id="CP011451">
    <property type="protein sequence ID" value="AKH38921.1"/>
    <property type="molecule type" value="Genomic_DNA"/>
</dbReference>
<organism evidence="9 11">
    <name type="scientific">Nitrosomonas communis</name>
    <dbReference type="NCBI Taxonomy" id="44574"/>
    <lineage>
        <taxon>Bacteria</taxon>
        <taxon>Pseudomonadati</taxon>
        <taxon>Pseudomonadota</taxon>
        <taxon>Betaproteobacteria</taxon>
        <taxon>Nitrosomonadales</taxon>
        <taxon>Nitrosomonadaceae</taxon>
        <taxon>Nitrosomonas</taxon>
    </lineage>
</organism>
<dbReference type="PANTHER" id="PTHR11142">
    <property type="entry name" value="PSEUDOURIDYLATE SYNTHASE"/>
    <property type="match status" value="1"/>
</dbReference>
<evidence type="ECO:0000313" key="12">
    <source>
        <dbReference type="Proteomes" id="UP000324176"/>
    </source>
</evidence>
<reference evidence="9 11" key="2">
    <citation type="journal article" date="2016" name="Genome Announc.">
        <title>Genome Sequence of Nitrosomonas communis Strain Nm2, a Mesophilic Ammonia-Oxidizing Bacterium Isolated from Mediterranean Soil.</title>
        <authorList>
            <person name="Kozlowski J.A."/>
            <person name="Kits K.D."/>
            <person name="Stein L.Y."/>
        </authorList>
    </citation>
    <scope>NUCLEOTIDE SEQUENCE [LARGE SCALE GENOMIC DNA]</scope>
    <source>
        <strain evidence="9 11">Nm2</strain>
    </source>
</reference>
<evidence type="ECO:0000313" key="9">
    <source>
        <dbReference type="EMBL" id="AKH38921.1"/>
    </source>
</evidence>
<feature type="active site" description="Nucleophile" evidence="4 5">
    <location>
        <position position="51"/>
    </location>
</feature>
<keyword evidence="11" id="KW-1185">Reference proteome</keyword>
<dbReference type="InterPro" id="IPR020103">
    <property type="entry name" value="PsdUridine_synth_cat_dom_sf"/>
</dbReference>
<comment type="similarity">
    <text evidence="1 4 7">Belongs to the tRNA pseudouridine synthase TruA family.</text>
</comment>
<evidence type="ECO:0000256" key="7">
    <source>
        <dbReference type="RuleBase" id="RU003792"/>
    </source>
</evidence>
<feature type="domain" description="Pseudouridine synthase I TruA alpha/beta" evidence="8">
    <location>
        <begin position="8"/>
        <end position="102"/>
    </location>
</feature>
<evidence type="ECO:0000256" key="3">
    <source>
        <dbReference type="ARBA" id="ARBA00023235"/>
    </source>
</evidence>
<dbReference type="SUPFAM" id="SSF55120">
    <property type="entry name" value="Pseudouridine synthase"/>
    <property type="match status" value="1"/>
</dbReference>
<accession>A0A0F7KHD2</accession>
<comment type="function">
    <text evidence="4">Formation of pseudouridine at positions 38, 39 and 40 in the anticodon stem and loop of transfer RNAs.</text>
</comment>
<evidence type="ECO:0000256" key="5">
    <source>
        <dbReference type="PIRSR" id="PIRSR001430-1"/>
    </source>
</evidence>
<evidence type="ECO:0000313" key="10">
    <source>
        <dbReference type="EMBL" id="TYP91854.1"/>
    </source>
</evidence>
<dbReference type="GO" id="GO:0160147">
    <property type="term" value="F:tRNA pseudouridine(38-40) synthase activity"/>
    <property type="evidence" value="ECO:0007669"/>
    <property type="project" value="UniProtKB-EC"/>
</dbReference>
<evidence type="ECO:0000259" key="8">
    <source>
        <dbReference type="Pfam" id="PF01416"/>
    </source>
</evidence>
<evidence type="ECO:0000256" key="4">
    <source>
        <dbReference type="HAMAP-Rule" id="MF_00171"/>
    </source>
</evidence>
<evidence type="ECO:0000256" key="6">
    <source>
        <dbReference type="PIRSR" id="PIRSR001430-2"/>
    </source>
</evidence>
<protein>
    <recommendedName>
        <fullName evidence="4">tRNA pseudouridine synthase A</fullName>
        <ecNumber evidence="4">5.4.99.12</ecNumber>
    </recommendedName>
    <alternativeName>
        <fullName evidence="4">tRNA pseudouridine(38-40) synthase</fullName>
    </alternativeName>
    <alternativeName>
        <fullName evidence="4">tRNA pseudouridylate synthase I</fullName>
    </alternativeName>
    <alternativeName>
        <fullName evidence="4">tRNA-uridine isomerase I</fullName>
    </alternativeName>
</protein>